<dbReference type="GO" id="GO:0008061">
    <property type="term" value="F:chitin binding"/>
    <property type="evidence" value="ECO:0007669"/>
    <property type="project" value="UniProtKB-UniRule"/>
</dbReference>
<dbReference type="PROSITE" id="PS50941">
    <property type="entry name" value="CHIT_BIND_I_2"/>
    <property type="match status" value="6"/>
</dbReference>
<name>A0A6G1KP27_9PLEO</name>
<evidence type="ECO:0000256" key="1">
    <source>
        <dbReference type="ARBA" id="ARBA00022669"/>
    </source>
</evidence>
<dbReference type="CDD" id="cd11618">
    <property type="entry name" value="ChtBD1_1"/>
    <property type="match status" value="2"/>
</dbReference>
<keyword evidence="1 3" id="KW-0147">Chitin-binding</keyword>
<feature type="domain" description="LysM" evidence="6">
    <location>
        <begin position="31"/>
        <end position="81"/>
    </location>
</feature>
<evidence type="ECO:0000259" key="5">
    <source>
        <dbReference type="PROSITE" id="PS50941"/>
    </source>
</evidence>
<dbReference type="EMBL" id="MU005764">
    <property type="protein sequence ID" value="KAF2714295.1"/>
    <property type="molecule type" value="Genomic_DNA"/>
</dbReference>
<comment type="caution">
    <text evidence="3">Lacks conserved residue(s) required for the propagation of feature annotation.</text>
</comment>
<feature type="signal peptide" evidence="4">
    <location>
        <begin position="1"/>
        <end position="21"/>
    </location>
</feature>
<dbReference type="Gene3D" id="3.30.60.10">
    <property type="entry name" value="Endochitinase-like"/>
    <property type="match status" value="6"/>
</dbReference>
<organism evidence="7 8">
    <name type="scientific">Pleomassaria siparia CBS 279.74</name>
    <dbReference type="NCBI Taxonomy" id="1314801"/>
    <lineage>
        <taxon>Eukaryota</taxon>
        <taxon>Fungi</taxon>
        <taxon>Dikarya</taxon>
        <taxon>Ascomycota</taxon>
        <taxon>Pezizomycotina</taxon>
        <taxon>Dothideomycetes</taxon>
        <taxon>Pleosporomycetidae</taxon>
        <taxon>Pleosporales</taxon>
        <taxon>Pleomassariaceae</taxon>
        <taxon>Pleomassaria</taxon>
    </lineage>
</organism>
<evidence type="ECO:0000256" key="3">
    <source>
        <dbReference type="PROSITE-ProRule" id="PRU00261"/>
    </source>
</evidence>
<dbReference type="PROSITE" id="PS51782">
    <property type="entry name" value="LYSM"/>
    <property type="match status" value="1"/>
</dbReference>
<feature type="disulfide bond" evidence="3">
    <location>
        <begin position="165"/>
        <end position="179"/>
    </location>
</feature>
<sequence>MLARLFNVAVAIALLTRRVNGEPTPGDIVCRYETTTPANVNYYTCTALALKYFITVEKFFELNPSVDKNCDSIEPDTVYCVKGWKQPILATDGLCGLLHNNATCAGLDKQCCNGETWNCGDQLTDCQAGTCFSGACDGFPYQYSMDGECGIQHNNLECGGKWGTCCDITGKCGTGDDFCGIGKCQSGNCTIIIPPPPSAGAPDRTTTTALPSSTVTPGGFSPDGSCGGSNRFICKGSGFGDCCSSSGFCGYTTGHCAAGCQTAFGNCTNSSLSPDGTCGGENKYQCKGSDFGDCCSSSGYCGSTAGHCTAGCQSAFGTCTLTDLSPDGTCGGVKGYKCKGSSFGDCCSSSGYCGSTTAHCGTDCQQTFGTCSTLTTTSKSPSQTGISTDGNCGGAAGLKCQGSAFGNCCSLDGYCGSTVNHCAQGCQKSFSSGCIRSNIPSLNGACGVLKGFTCAGGPFDGQCCSSTGFCGTTAVHCKSGCQNSYGTCK</sequence>
<dbReference type="SMART" id="SM00270">
    <property type="entry name" value="ChtBD1"/>
    <property type="match status" value="6"/>
</dbReference>
<evidence type="ECO:0000259" key="6">
    <source>
        <dbReference type="PROSITE" id="PS51782"/>
    </source>
</evidence>
<dbReference type="InterPro" id="IPR036861">
    <property type="entry name" value="Endochitinase-like_sf"/>
</dbReference>
<reference evidence="7" key="1">
    <citation type="journal article" date="2020" name="Stud. Mycol.">
        <title>101 Dothideomycetes genomes: a test case for predicting lifestyles and emergence of pathogens.</title>
        <authorList>
            <person name="Haridas S."/>
            <person name="Albert R."/>
            <person name="Binder M."/>
            <person name="Bloem J."/>
            <person name="Labutti K."/>
            <person name="Salamov A."/>
            <person name="Andreopoulos B."/>
            <person name="Baker S."/>
            <person name="Barry K."/>
            <person name="Bills G."/>
            <person name="Bluhm B."/>
            <person name="Cannon C."/>
            <person name="Castanera R."/>
            <person name="Culley D."/>
            <person name="Daum C."/>
            <person name="Ezra D."/>
            <person name="Gonzalez J."/>
            <person name="Henrissat B."/>
            <person name="Kuo A."/>
            <person name="Liang C."/>
            <person name="Lipzen A."/>
            <person name="Lutzoni F."/>
            <person name="Magnuson J."/>
            <person name="Mondo S."/>
            <person name="Nolan M."/>
            <person name="Ohm R."/>
            <person name="Pangilinan J."/>
            <person name="Park H.-J."/>
            <person name="Ramirez L."/>
            <person name="Alfaro M."/>
            <person name="Sun H."/>
            <person name="Tritt A."/>
            <person name="Yoshinaga Y."/>
            <person name="Zwiers L.-H."/>
            <person name="Turgeon B."/>
            <person name="Goodwin S."/>
            <person name="Spatafora J."/>
            <person name="Crous P."/>
            <person name="Grigoriev I."/>
        </authorList>
    </citation>
    <scope>NUCLEOTIDE SEQUENCE</scope>
    <source>
        <strain evidence="7">CBS 279.74</strain>
    </source>
</reference>
<dbReference type="SUPFAM" id="SSF57016">
    <property type="entry name" value="Plant lectins/antimicrobial peptides"/>
    <property type="match status" value="6"/>
</dbReference>
<dbReference type="Gene3D" id="3.10.350.10">
    <property type="entry name" value="LysM domain"/>
    <property type="match status" value="1"/>
</dbReference>
<evidence type="ECO:0000313" key="7">
    <source>
        <dbReference type="EMBL" id="KAF2714295.1"/>
    </source>
</evidence>
<feature type="disulfide bond" evidence="3">
    <location>
        <begin position="463"/>
        <end position="477"/>
    </location>
</feature>
<accession>A0A6G1KP27</accession>
<dbReference type="AlphaFoldDB" id="A0A6G1KP27"/>
<dbReference type="OrthoDB" id="1193027at2759"/>
<feature type="domain" description="Chitin-binding type-1" evidence="5">
    <location>
        <begin position="327"/>
        <end position="373"/>
    </location>
</feature>
<feature type="disulfide bond" evidence="3">
    <location>
        <begin position="242"/>
        <end position="256"/>
    </location>
</feature>
<feature type="disulfide bond" evidence="3">
    <location>
        <begin position="294"/>
        <end position="308"/>
    </location>
</feature>
<dbReference type="PANTHER" id="PTHR47849">
    <property type="entry name" value="CHITIN-BINDING LECTIN 1"/>
    <property type="match status" value="1"/>
</dbReference>
<feature type="disulfide bond" evidence="3">
    <location>
        <begin position="408"/>
        <end position="422"/>
    </location>
</feature>
<feature type="domain" description="Chitin-binding type-1" evidence="5">
    <location>
        <begin position="146"/>
        <end position="191"/>
    </location>
</feature>
<dbReference type="InterPro" id="IPR036779">
    <property type="entry name" value="LysM_dom_sf"/>
</dbReference>
<feature type="domain" description="Chitin-binding type-1" evidence="5">
    <location>
        <begin position="223"/>
        <end position="269"/>
    </location>
</feature>
<evidence type="ECO:0000256" key="2">
    <source>
        <dbReference type="ARBA" id="ARBA00023157"/>
    </source>
</evidence>
<feature type="disulfide bond" evidence="3">
    <location>
        <begin position="346"/>
        <end position="360"/>
    </location>
</feature>
<feature type="chain" id="PRO_5026126206" evidence="4">
    <location>
        <begin position="22"/>
        <end position="489"/>
    </location>
</feature>
<feature type="domain" description="Chitin-binding type-1" evidence="5">
    <location>
        <begin position="275"/>
        <end position="321"/>
    </location>
</feature>
<proteinExistence type="predicted"/>
<protein>
    <submittedName>
        <fullName evidence="7">Carbohydrate-binding module family 18 protein</fullName>
    </submittedName>
</protein>
<feature type="domain" description="Chitin-binding type-1" evidence="5">
    <location>
        <begin position="443"/>
        <end position="489"/>
    </location>
</feature>
<gene>
    <name evidence="7" type="ORF">K504DRAFT_394568</name>
</gene>
<evidence type="ECO:0000313" key="8">
    <source>
        <dbReference type="Proteomes" id="UP000799428"/>
    </source>
</evidence>
<dbReference type="Proteomes" id="UP000799428">
    <property type="component" value="Unassembled WGS sequence"/>
</dbReference>
<evidence type="ECO:0000256" key="4">
    <source>
        <dbReference type="SAM" id="SignalP"/>
    </source>
</evidence>
<keyword evidence="2 3" id="KW-1015">Disulfide bond</keyword>
<keyword evidence="8" id="KW-1185">Reference proteome</keyword>
<dbReference type="InterPro" id="IPR001002">
    <property type="entry name" value="Chitin-bd_1"/>
</dbReference>
<keyword evidence="4" id="KW-0732">Signal</keyword>
<dbReference type="InterPro" id="IPR018392">
    <property type="entry name" value="LysM"/>
</dbReference>
<feature type="domain" description="Chitin-binding type-1" evidence="5">
    <location>
        <begin position="389"/>
        <end position="436"/>
    </location>
</feature>
<dbReference type="PANTHER" id="PTHR47849:SF8">
    <property type="entry name" value="LECTIN"/>
    <property type="match status" value="1"/>
</dbReference>